<organism evidence="2 3">
    <name type="scientific">Erwinia pyrifoliae</name>
    <dbReference type="NCBI Taxonomy" id="79967"/>
    <lineage>
        <taxon>Bacteria</taxon>
        <taxon>Pseudomonadati</taxon>
        <taxon>Pseudomonadota</taxon>
        <taxon>Gammaproteobacteria</taxon>
        <taxon>Enterobacterales</taxon>
        <taxon>Erwiniaceae</taxon>
        <taxon>Erwinia</taxon>
    </lineage>
</organism>
<dbReference type="Proteomes" id="UP001058553">
    <property type="component" value="Chromosome"/>
</dbReference>
<evidence type="ECO:0000256" key="1">
    <source>
        <dbReference type="SAM" id="MobiDB-lite"/>
    </source>
</evidence>
<dbReference type="GeneID" id="92235757"/>
<evidence type="ECO:0000313" key="2">
    <source>
        <dbReference type="EMBL" id="UWS33128.1"/>
    </source>
</evidence>
<dbReference type="CDD" id="cd17468">
    <property type="entry name" value="T3SS_HrpP_C"/>
    <property type="match status" value="1"/>
</dbReference>
<evidence type="ECO:0000313" key="3">
    <source>
        <dbReference type="Proteomes" id="UP001058553"/>
    </source>
</evidence>
<feature type="compositionally biased region" description="Basic and acidic residues" evidence="1">
    <location>
        <begin position="18"/>
        <end position="39"/>
    </location>
</feature>
<accession>A0ABY5X7X3</accession>
<feature type="region of interest" description="Disordered" evidence="1">
    <location>
        <begin position="1"/>
        <end position="44"/>
    </location>
</feature>
<dbReference type="EMBL" id="CP103445">
    <property type="protein sequence ID" value="UWS33128.1"/>
    <property type="molecule type" value="Genomic_DNA"/>
</dbReference>
<name>A0ABY5X7X3_ERWPY</name>
<protein>
    <submittedName>
        <fullName evidence="2">Type III secretion system HrpP C-terminal domain-containing protein</fullName>
    </submittedName>
</protein>
<sequence>MNTSGYPDRLPPAPRQTQADERCRERLPPSRLRQHDGKEAGPTAPGSVFFACASEFMPENAPPQEEAPSPDWQMLHHELRERIGGNAAADCAFTLLLPEAGEVDVTLAPRQPVGWEIALRFPPQVWRHWQRREIQCRRLLSQSLNCPVRLLIEQGEAP</sequence>
<keyword evidence="3" id="KW-1185">Reference proteome</keyword>
<reference evidence="2" key="1">
    <citation type="submission" date="2022-07" db="EMBL/GenBank/DDBJ databases">
        <title>Genetic diversity of Erwinia pyrifoliae.</title>
        <authorList>
            <person name="Park D.S."/>
            <person name="Ham H."/>
        </authorList>
    </citation>
    <scope>NUCLEOTIDE SEQUENCE</scope>
    <source>
        <strain evidence="2">CP201486</strain>
    </source>
</reference>
<dbReference type="RefSeq" id="WP_012669319.1">
    <property type="nucleotide sequence ID" value="NZ_CP023567.1"/>
</dbReference>
<gene>
    <name evidence="2" type="ORF">NYP84_16255</name>
</gene>
<dbReference type="InterPro" id="IPR049757">
    <property type="entry name" value="T3SS_HrpP-like_C"/>
</dbReference>
<proteinExistence type="predicted"/>